<gene>
    <name evidence="1" type="ORF">I4F81_010590</name>
</gene>
<proteinExistence type="predicted"/>
<dbReference type="EMBL" id="CM020620">
    <property type="protein sequence ID" value="KAK1868095.1"/>
    <property type="molecule type" value="Genomic_DNA"/>
</dbReference>
<comment type="caution">
    <text evidence="1">The sequence shown here is derived from an EMBL/GenBank/DDBJ whole genome shotgun (WGS) entry which is preliminary data.</text>
</comment>
<evidence type="ECO:0000313" key="1">
    <source>
        <dbReference type="EMBL" id="KAK1868095.1"/>
    </source>
</evidence>
<protein>
    <submittedName>
        <fullName evidence="1">Uncharacterized protein</fullName>
    </submittedName>
</protein>
<evidence type="ECO:0000313" key="2">
    <source>
        <dbReference type="Proteomes" id="UP000798662"/>
    </source>
</evidence>
<organism evidence="1 2">
    <name type="scientific">Pyropia yezoensis</name>
    <name type="common">Susabi-nori</name>
    <name type="synonym">Porphyra yezoensis</name>
    <dbReference type="NCBI Taxonomy" id="2788"/>
    <lineage>
        <taxon>Eukaryota</taxon>
        <taxon>Rhodophyta</taxon>
        <taxon>Bangiophyceae</taxon>
        <taxon>Bangiales</taxon>
        <taxon>Bangiaceae</taxon>
        <taxon>Pyropia</taxon>
    </lineage>
</organism>
<name>A0ACC3CCX4_PYRYE</name>
<reference evidence="1" key="1">
    <citation type="submission" date="2019-11" db="EMBL/GenBank/DDBJ databases">
        <title>Nori genome reveals adaptations in red seaweeds to the harsh intertidal environment.</title>
        <authorList>
            <person name="Wang D."/>
            <person name="Mao Y."/>
        </authorList>
    </citation>
    <scope>NUCLEOTIDE SEQUENCE</scope>
    <source>
        <tissue evidence="1">Gametophyte</tissue>
    </source>
</reference>
<accession>A0ACC3CCX4</accession>
<keyword evidence="2" id="KW-1185">Reference proteome</keyword>
<sequence>MAFLPPPPLLGPVATRPRACGGGASPRRGPLRVAAARPRWVAAASTPPPPAAASSPSSPSLDASPRAQRLARDAAVAAAAAAAPSPPTPAAAPGTNAAFRDALSAYVTGSPAALTALLDDAVVWTSPLFNLSGKAAVLDQLATTVAFLDNPAIYFPPASVAADPQPAGVEWTVSGVWGVPTRPRVLLSGGTLLEWTPTGRLVGWVDTWTGGGGLPVLRQLVPSAADIYWLFASPHAEAFSATRRVVGGGKGTGGGGLTALKGLKGLLPGPKRRRPPAASTPDAIADAFAAALTGTVAVGPDKGGDRTPVAPVTYTVEVQPGRLELVATSPITSDELLHSLYEVPLAPAVVFTGEVRRREQYESVCGMTLVVEAASDADRSAVAAAAEVEQADAGAPGVNGDMVGDGADGAAPAAWDGRRVVRWSIPAPSATARTPPPLPPSSRVAYIHAPTTLLGIARYAPPRRGGGDGAWRAAAAAAAGLVAALGRDGWALAPGAAVRVTQYHGKVGWNSRGAPAIGTFATVPGAGRVAEVAVEVVAGEGHSVPEMWEA</sequence>
<dbReference type="Proteomes" id="UP000798662">
    <property type="component" value="Chromosome 3"/>
</dbReference>